<dbReference type="NCBIfam" id="TIGR02937">
    <property type="entry name" value="sigma70-ECF"/>
    <property type="match status" value="1"/>
</dbReference>
<dbReference type="PANTHER" id="PTHR43133:SF46">
    <property type="entry name" value="RNA POLYMERASE SIGMA-70 FACTOR ECF SUBFAMILY"/>
    <property type="match status" value="1"/>
</dbReference>
<dbReference type="InterPro" id="IPR007627">
    <property type="entry name" value="RNA_pol_sigma70_r2"/>
</dbReference>
<sequence length="185" mass="21233">MKISGKDIQYDSKAFNELFEWLFPSMCMLASRILKDESKGKDIAQEAFVKLWEKDQKEFADENALKAYLYVLVKNACISHIRSEKKIQKTSLEEGESVEDDGYLEAVLREETYVLLHEAIKKLSPQAEQVVLLALKGMKNQEIAGELNITLNSVKTVKKRAYKAMRESLGGQFVMILLTDFIHFF</sequence>
<keyword evidence="4" id="KW-0804">Transcription</keyword>
<dbReference type="InterPro" id="IPR013325">
    <property type="entry name" value="RNA_pol_sigma_r2"/>
</dbReference>
<dbReference type="InterPro" id="IPR039425">
    <property type="entry name" value="RNA_pol_sigma-70-like"/>
</dbReference>
<reference evidence="7" key="1">
    <citation type="submission" date="2016-12" db="EMBL/GenBank/DDBJ databases">
        <authorList>
            <person name="Varghese N."/>
            <person name="Submissions S."/>
        </authorList>
    </citation>
    <scope>NUCLEOTIDE SEQUENCE [LARGE SCALE GENOMIC DNA]</scope>
    <source>
        <strain evidence="7">DSM 25035</strain>
    </source>
</reference>
<dbReference type="InterPro" id="IPR000792">
    <property type="entry name" value="Tscrpt_reg_LuxR_C"/>
</dbReference>
<comment type="similarity">
    <text evidence="1">Belongs to the sigma-70 factor family. ECF subfamily.</text>
</comment>
<dbReference type="Pfam" id="PF04542">
    <property type="entry name" value="Sigma70_r2"/>
    <property type="match status" value="1"/>
</dbReference>
<evidence type="ECO:0000256" key="2">
    <source>
        <dbReference type="ARBA" id="ARBA00023015"/>
    </source>
</evidence>
<dbReference type="Gene3D" id="1.10.10.10">
    <property type="entry name" value="Winged helix-like DNA-binding domain superfamily/Winged helix DNA-binding domain"/>
    <property type="match status" value="1"/>
</dbReference>
<dbReference type="InterPro" id="IPR013324">
    <property type="entry name" value="RNA_pol_sigma_r3/r4-like"/>
</dbReference>
<evidence type="ECO:0000256" key="3">
    <source>
        <dbReference type="ARBA" id="ARBA00023082"/>
    </source>
</evidence>
<dbReference type="PANTHER" id="PTHR43133">
    <property type="entry name" value="RNA POLYMERASE ECF-TYPE SIGMA FACTO"/>
    <property type="match status" value="1"/>
</dbReference>
<keyword evidence="7" id="KW-1185">Reference proteome</keyword>
<dbReference type="SUPFAM" id="SSF88946">
    <property type="entry name" value="Sigma2 domain of RNA polymerase sigma factors"/>
    <property type="match status" value="1"/>
</dbReference>
<dbReference type="InterPro" id="IPR036388">
    <property type="entry name" value="WH-like_DNA-bd_sf"/>
</dbReference>
<feature type="domain" description="HTH luxR-type" evidence="5">
    <location>
        <begin position="120"/>
        <end position="177"/>
    </location>
</feature>
<dbReference type="InterPro" id="IPR014284">
    <property type="entry name" value="RNA_pol_sigma-70_dom"/>
</dbReference>
<evidence type="ECO:0000259" key="5">
    <source>
        <dbReference type="SMART" id="SM00421"/>
    </source>
</evidence>
<dbReference type="Pfam" id="PF08281">
    <property type="entry name" value="Sigma70_r4_2"/>
    <property type="match status" value="1"/>
</dbReference>
<accession>A0A1M7Z336</accession>
<name>A0A1M7Z336_9BACT</name>
<dbReference type="Gene3D" id="1.10.1740.10">
    <property type="match status" value="1"/>
</dbReference>
<dbReference type="AlphaFoldDB" id="A0A1M7Z336"/>
<dbReference type="EMBL" id="FRXN01000001">
    <property type="protein sequence ID" value="SHO59367.1"/>
    <property type="molecule type" value="Genomic_DNA"/>
</dbReference>
<gene>
    <name evidence="6" type="ORF">SAMN04488108_0002</name>
</gene>
<dbReference type="OrthoDB" id="1524077at2"/>
<organism evidence="6 7">
    <name type="scientific">Algoriphagus zhangzhouensis</name>
    <dbReference type="NCBI Taxonomy" id="1073327"/>
    <lineage>
        <taxon>Bacteria</taxon>
        <taxon>Pseudomonadati</taxon>
        <taxon>Bacteroidota</taxon>
        <taxon>Cytophagia</taxon>
        <taxon>Cytophagales</taxon>
        <taxon>Cyclobacteriaceae</taxon>
        <taxon>Algoriphagus</taxon>
    </lineage>
</organism>
<dbReference type="SMART" id="SM00421">
    <property type="entry name" value="HTH_LUXR"/>
    <property type="match status" value="1"/>
</dbReference>
<proteinExistence type="inferred from homology"/>
<evidence type="ECO:0000256" key="1">
    <source>
        <dbReference type="ARBA" id="ARBA00010641"/>
    </source>
</evidence>
<evidence type="ECO:0000313" key="6">
    <source>
        <dbReference type="EMBL" id="SHO59367.1"/>
    </source>
</evidence>
<dbReference type="STRING" id="1073327.SAMN04488108_0002"/>
<keyword evidence="2" id="KW-0805">Transcription regulation</keyword>
<protein>
    <submittedName>
        <fullName evidence="6">RNA polymerase sigma-70 factor, ECF subfamily</fullName>
    </submittedName>
</protein>
<dbReference type="GO" id="GO:0006352">
    <property type="term" value="P:DNA-templated transcription initiation"/>
    <property type="evidence" value="ECO:0007669"/>
    <property type="project" value="InterPro"/>
</dbReference>
<dbReference type="Proteomes" id="UP000184609">
    <property type="component" value="Unassembled WGS sequence"/>
</dbReference>
<evidence type="ECO:0000256" key="4">
    <source>
        <dbReference type="ARBA" id="ARBA00023163"/>
    </source>
</evidence>
<evidence type="ECO:0000313" key="7">
    <source>
        <dbReference type="Proteomes" id="UP000184609"/>
    </source>
</evidence>
<dbReference type="RefSeq" id="WP_073569712.1">
    <property type="nucleotide sequence ID" value="NZ_FRXN01000001.1"/>
</dbReference>
<dbReference type="GO" id="GO:0003677">
    <property type="term" value="F:DNA binding"/>
    <property type="evidence" value="ECO:0007669"/>
    <property type="project" value="InterPro"/>
</dbReference>
<keyword evidence="3" id="KW-0731">Sigma factor</keyword>
<dbReference type="SUPFAM" id="SSF88659">
    <property type="entry name" value="Sigma3 and sigma4 domains of RNA polymerase sigma factors"/>
    <property type="match status" value="1"/>
</dbReference>
<dbReference type="InterPro" id="IPR013249">
    <property type="entry name" value="RNA_pol_sigma70_r4_t2"/>
</dbReference>
<dbReference type="GO" id="GO:0016987">
    <property type="term" value="F:sigma factor activity"/>
    <property type="evidence" value="ECO:0007669"/>
    <property type="project" value="UniProtKB-KW"/>
</dbReference>